<feature type="coiled-coil region" evidence="4">
    <location>
        <begin position="99"/>
        <end position="126"/>
    </location>
</feature>
<protein>
    <submittedName>
        <fullName evidence="7">MarR family transcriptional regulator</fullName>
    </submittedName>
    <submittedName>
        <fullName evidence="6">Transcriptional regulator, MarR</fullName>
    </submittedName>
</protein>
<dbReference type="EMBL" id="LOCK01000039">
    <property type="protein sequence ID" value="KTE90587.1"/>
    <property type="molecule type" value="Genomic_DNA"/>
</dbReference>
<dbReference type="Proteomes" id="UP000054623">
    <property type="component" value="Unassembled WGS sequence"/>
</dbReference>
<organism evidence="6">
    <name type="scientific">Desulfitobacterium hafniense</name>
    <name type="common">Desulfitobacterium frappieri</name>
    <dbReference type="NCBI Taxonomy" id="49338"/>
    <lineage>
        <taxon>Bacteria</taxon>
        <taxon>Bacillati</taxon>
        <taxon>Bacillota</taxon>
        <taxon>Clostridia</taxon>
        <taxon>Eubacteriales</taxon>
        <taxon>Desulfitobacteriaceae</taxon>
        <taxon>Desulfitobacterium</taxon>
    </lineage>
</organism>
<dbReference type="GO" id="GO:0003700">
    <property type="term" value="F:DNA-binding transcription factor activity"/>
    <property type="evidence" value="ECO:0007669"/>
    <property type="project" value="InterPro"/>
</dbReference>
<evidence type="ECO:0000256" key="1">
    <source>
        <dbReference type="ARBA" id="ARBA00023015"/>
    </source>
</evidence>
<evidence type="ECO:0000256" key="3">
    <source>
        <dbReference type="ARBA" id="ARBA00023163"/>
    </source>
</evidence>
<proteinExistence type="predicted"/>
<dbReference type="SUPFAM" id="SSF46785">
    <property type="entry name" value="Winged helix' DNA-binding domain"/>
    <property type="match status" value="1"/>
</dbReference>
<dbReference type="InterPro" id="IPR027395">
    <property type="entry name" value="WH_DNA-bd_dom"/>
</dbReference>
<dbReference type="GO" id="GO:0003677">
    <property type="term" value="F:DNA binding"/>
    <property type="evidence" value="ECO:0007669"/>
    <property type="project" value="UniProtKB-KW"/>
</dbReference>
<dbReference type="PROSITE" id="PS50995">
    <property type="entry name" value="HTH_MARR_2"/>
    <property type="match status" value="1"/>
</dbReference>
<dbReference type="Pfam" id="PF13601">
    <property type="entry name" value="HTH_34"/>
    <property type="match status" value="1"/>
</dbReference>
<keyword evidence="3" id="KW-0804">Transcription</keyword>
<dbReference type="Gene3D" id="1.10.10.10">
    <property type="entry name" value="Winged helix-like DNA-binding domain superfamily/Winged helix DNA-binding domain"/>
    <property type="match status" value="1"/>
</dbReference>
<dbReference type="OrthoDB" id="3237509at2"/>
<dbReference type="SMART" id="SM00347">
    <property type="entry name" value="HTH_MARR"/>
    <property type="match status" value="1"/>
</dbReference>
<keyword evidence="2" id="KW-0238">DNA-binding</keyword>
<evidence type="ECO:0000313" key="8">
    <source>
        <dbReference type="Proteomes" id="UP000054623"/>
    </source>
</evidence>
<dbReference type="PATRIC" id="fig|49338.4.peg.1415"/>
<evidence type="ECO:0000256" key="2">
    <source>
        <dbReference type="ARBA" id="ARBA00023125"/>
    </source>
</evidence>
<evidence type="ECO:0000259" key="5">
    <source>
        <dbReference type="PROSITE" id="PS50995"/>
    </source>
</evidence>
<dbReference type="PANTHER" id="PTHR42756:SF1">
    <property type="entry name" value="TRANSCRIPTIONAL REPRESSOR OF EMRAB OPERON"/>
    <property type="match status" value="1"/>
</dbReference>
<evidence type="ECO:0000313" key="7">
    <source>
        <dbReference type="EMBL" id="KTE90587.1"/>
    </source>
</evidence>
<gene>
    <name evidence="7" type="ORF">AT727_08330</name>
    <name evidence="6" type="ORF">DPCES_1309</name>
</gene>
<evidence type="ECO:0000313" key="6">
    <source>
        <dbReference type="EMBL" id="CDX01196.1"/>
    </source>
</evidence>
<reference evidence="7 8" key="2">
    <citation type="submission" date="2015-12" db="EMBL/GenBank/DDBJ databases">
        <title>Draft Genome Sequence of Desulfitobacterium hafniense Strain DH, a Sulfate-reducing Bacterium Isolated from Paddy Soils.</title>
        <authorList>
            <person name="Bao P."/>
            <person name="Zhang X."/>
            <person name="Li G."/>
        </authorList>
    </citation>
    <scope>NUCLEOTIDE SEQUENCE [LARGE SCALE GENOMIC DNA]</scope>
    <source>
        <strain evidence="7 8">DH</strain>
    </source>
</reference>
<dbReference type="InterPro" id="IPR000835">
    <property type="entry name" value="HTH_MarR-typ"/>
</dbReference>
<dbReference type="InterPro" id="IPR036390">
    <property type="entry name" value="WH_DNA-bd_sf"/>
</dbReference>
<evidence type="ECO:0000256" key="4">
    <source>
        <dbReference type="SAM" id="Coils"/>
    </source>
</evidence>
<dbReference type="PANTHER" id="PTHR42756">
    <property type="entry name" value="TRANSCRIPTIONAL REGULATOR, MARR"/>
    <property type="match status" value="1"/>
</dbReference>
<keyword evidence="1" id="KW-0805">Transcription regulation</keyword>
<name>A0A098B003_DESHA</name>
<dbReference type="OMA" id="GAHGEQF"/>
<keyword evidence="4" id="KW-0175">Coiled coil</keyword>
<dbReference type="RefSeq" id="WP_005814584.1">
    <property type="nucleotide sequence ID" value="NZ_CABKQQ010000051.1"/>
</dbReference>
<feature type="domain" description="HTH marR-type" evidence="5">
    <location>
        <begin position="1"/>
        <end position="147"/>
    </location>
</feature>
<dbReference type="InterPro" id="IPR036388">
    <property type="entry name" value="WH-like_DNA-bd_sf"/>
</dbReference>
<dbReference type="AlphaFoldDB" id="A0A098B003"/>
<accession>A0A098B003</accession>
<reference evidence="6" key="1">
    <citation type="submission" date="2014-07" db="EMBL/GenBank/DDBJ databases">
        <authorList>
            <person name="Hornung V.Bastian."/>
        </authorList>
    </citation>
    <scope>NUCLEOTIDE SEQUENCE</scope>
    <source>
        <strain evidence="6">PCE-S</strain>
    </source>
</reference>
<dbReference type="EMBL" id="LK996017">
    <property type="protein sequence ID" value="CDX01196.1"/>
    <property type="molecule type" value="Genomic_DNA"/>
</dbReference>
<dbReference type="PRINTS" id="PR00598">
    <property type="entry name" value="HTHMARR"/>
</dbReference>
<sequence>MPWEENQNSLSYVDKALAAFNEIMANSRKDMMENLNRAHKGELFVLHYLAVCNREVLPSELSAALQASTARISALLGALEKKGQIVRDIDKSNRRNILVTITEEGRNRAEAEMKEMKNRMVRIFTDMGEADTIEFIRLTRLFSELMQKYSPQEEGGMPSG</sequence>